<dbReference type="Proteomes" id="UP001189429">
    <property type="component" value="Unassembled WGS sequence"/>
</dbReference>
<sequence length="215" mass="23257">LWAQAVLGAGAQRAAAGQQHEPPGRGVGRLPRPAHGARLRGRARRAAGAGPPARRLLRGSDAYRCEAIDLAYQVCSEHMRWADSQEVQEKERRERQDAIRAAKAGARGGGGYPVAATASKPAVASGGRDEVTIEFHLPPSGTPPRTEAFKPWIQSFDIYGRVYEMLPSKDRAFFMTVKGPGVQGIKKLDESTWDSRLSDLGMRAGSAYTLHVTQA</sequence>
<reference evidence="2" key="1">
    <citation type="submission" date="2023-10" db="EMBL/GenBank/DDBJ databases">
        <authorList>
            <person name="Chen Y."/>
            <person name="Shah S."/>
            <person name="Dougan E. K."/>
            <person name="Thang M."/>
            <person name="Chan C."/>
        </authorList>
    </citation>
    <scope>NUCLEOTIDE SEQUENCE [LARGE SCALE GENOMIC DNA]</scope>
</reference>
<evidence type="ECO:0000256" key="1">
    <source>
        <dbReference type="SAM" id="MobiDB-lite"/>
    </source>
</evidence>
<evidence type="ECO:0000313" key="3">
    <source>
        <dbReference type="Proteomes" id="UP001189429"/>
    </source>
</evidence>
<evidence type="ECO:0000313" key="2">
    <source>
        <dbReference type="EMBL" id="CAK0799980.1"/>
    </source>
</evidence>
<comment type="caution">
    <text evidence="2">The sequence shown here is derived from an EMBL/GenBank/DDBJ whole genome shotgun (WGS) entry which is preliminary data.</text>
</comment>
<protein>
    <recommendedName>
        <fullName evidence="4">UBX domain-containing protein</fullName>
    </recommendedName>
</protein>
<feature type="region of interest" description="Disordered" evidence="1">
    <location>
        <begin position="12"/>
        <end position="53"/>
    </location>
</feature>
<feature type="compositionally biased region" description="Basic residues" evidence="1">
    <location>
        <begin position="35"/>
        <end position="45"/>
    </location>
</feature>
<keyword evidence="3" id="KW-1185">Reference proteome</keyword>
<dbReference type="EMBL" id="CAUYUJ010002263">
    <property type="protein sequence ID" value="CAK0799980.1"/>
    <property type="molecule type" value="Genomic_DNA"/>
</dbReference>
<accession>A0ABN9Q9C7</accession>
<gene>
    <name evidence="2" type="ORF">PCOR1329_LOCUS8278</name>
</gene>
<name>A0ABN9Q9C7_9DINO</name>
<organism evidence="2 3">
    <name type="scientific">Prorocentrum cordatum</name>
    <dbReference type="NCBI Taxonomy" id="2364126"/>
    <lineage>
        <taxon>Eukaryota</taxon>
        <taxon>Sar</taxon>
        <taxon>Alveolata</taxon>
        <taxon>Dinophyceae</taxon>
        <taxon>Prorocentrales</taxon>
        <taxon>Prorocentraceae</taxon>
        <taxon>Prorocentrum</taxon>
    </lineage>
</organism>
<evidence type="ECO:0008006" key="4">
    <source>
        <dbReference type="Google" id="ProtNLM"/>
    </source>
</evidence>
<feature type="non-terminal residue" evidence="2">
    <location>
        <position position="1"/>
    </location>
</feature>
<proteinExistence type="predicted"/>